<protein>
    <submittedName>
        <fullName evidence="1">Uncharacterized protein</fullName>
    </submittedName>
</protein>
<keyword evidence="2" id="KW-1185">Reference proteome</keyword>
<reference evidence="1" key="1">
    <citation type="submission" date="2018-11" db="EMBL/GenBank/DDBJ databases">
        <authorList>
            <person name="Alioto T."/>
            <person name="Alioto T."/>
        </authorList>
    </citation>
    <scope>NUCLEOTIDE SEQUENCE</scope>
</reference>
<comment type="caution">
    <text evidence="1">The sequence shown here is derived from an EMBL/GenBank/DDBJ whole genome shotgun (WGS) entry which is preliminary data.</text>
</comment>
<proteinExistence type="predicted"/>
<name>A0A8B6FFI4_MYTGA</name>
<organism evidence="1 2">
    <name type="scientific">Mytilus galloprovincialis</name>
    <name type="common">Mediterranean mussel</name>
    <dbReference type="NCBI Taxonomy" id="29158"/>
    <lineage>
        <taxon>Eukaryota</taxon>
        <taxon>Metazoa</taxon>
        <taxon>Spiralia</taxon>
        <taxon>Lophotrochozoa</taxon>
        <taxon>Mollusca</taxon>
        <taxon>Bivalvia</taxon>
        <taxon>Autobranchia</taxon>
        <taxon>Pteriomorphia</taxon>
        <taxon>Mytilida</taxon>
        <taxon>Mytiloidea</taxon>
        <taxon>Mytilidae</taxon>
        <taxon>Mytilinae</taxon>
        <taxon>Mytilus</taxon>
    </lineage>
</organism>
<dbReference type="AlphaFoldDB" id="A0A8B6FFI4"/>
<dbReference type="EMBL" id="UYJE01006823">
    <property type="protein sequence ID" value="VDI49330.1"/>
    <property type="molecule type" value="Genomic_DNA"/>
</dbReference>
<sequence>MEVDESMQTDQHMTQAHQQIFRNAQASKQMVYEVFKNVIGTLEEFESRTAGKNTAKLPRSIEKKEAFALRTKNDIRGQLETQLFLFQSQLQSCDTSILEDVKGDLLDCTVKWMSSRANKKVPMNDTDRFAGKLAEILTEGLTSHPEAFKQSPGSIPNIGQEELQHVFSAQYETRELDNAFRNNPDKQAIAPEARACVDTEEGAQRLQDVNPNLTVFLSKYQDNIR</sequence>
<dbReference type="Proteomes" id="UP000596742">
    <property type="component" value="Unassembled WGS sequence"/>
</dbReference>
<accession>A0A8B6FFI4</accession>
<gene>
    <name evidence="1" type="ORF">MGAL_10B042457</name>
</gene>
<dbReference type="OrthoDB" id="5988260at2759"/>
<evidence type="ECO:0000313" key="1">
    <source>
        <dbReference type="EMBL" id="VDI49330.1"/>
    </source>
</evidence>
<evidence type="ECO:0000313" key="2">
    <source>
        <dbReference type="Proteomes" id="UP000596742"/>
    </source>
</evidence>